<dbReference type="PANTHER" id="PTHR42748:SF7">
    <property type="entry name" value="NMRA LIKE REDOX SENSOR 1-RELATED"/>
    <property type="match status" value="1"/>
</dbReference>
<accession>A0A2I2GDH1</accession>
<dbReference type="GeneID" id="36560843"/>
<dbReference type="GO" id="GO:0005634">
    <property type="term" value="C:nucleus"/>
    <property type="evidence" value="ECO:0007669"/>
    <property type="project" value="TreeGrafter"/>
</dbReference>
<dbReference type="InterPro" id="IPR008030">
    <property type="entry name" value="NmrA-like"/>
</dbReference>
<dbReference type="Pfam" id="PF05368">
    <property type="entry name" value="NmrA"/>
    <property type="match status" value="1"/>
</dbReference>
<sequence>MAALLITGATGKQGGSLIRSLISRNASFEVLAVTRDPTSASAQKLQSLSSNIKLIQGDLDTPTEIFRNAQKSTSTPIWGVYSVQAAIGNSSEEIQGKALIDEAIKQKVKFFVYSSVDRGGKERSYTNPTKIPHFIKKHNIEHYLVDKTQNIEMQWSILRPVAFYENLTPDFFGKVFATCFKMALKGRSLQLVATSDIGYFGADAFMNPGSYQGKAVSLAGDELTYEQMERAFTSRIRKPLPTTFQPICSFFMATMKDMGYMFKWFHDEGYGADIKRLREVNPDMRTFDAWLEKESGFSKS</sequence>
<evidence type="ECO:0000313" key="4">
    <source>
        <dbReference type="EMBL" id="PLB50923.1"/>
    </source>
</evidence>
<dbReference type="EMBL" id="MSFO01000003">
    <property type="protein sequence ID" value="PLB50923.1"/>
    <property type="molecule type" value="Genomic_DNA"/>
</dbReference>
<reference evidence="4 5" key="1">
    <citation type="submission" date="2016-12" db="EMBL/GenBank/DDBJ databases">
        <title>The genomes of Aspergillus section Nigri reveals drivers in fungal speciation.</title>
        <authorList>
            <consortium name="DOE Joint Genome Institute"/>
            <person name="Vesth T.C."/>
            <person name="Nybo J."/>
            <person name="Theobald S."/>
            <person name="Brandl J."/>
            <person name="Frisvad J.C."/>
            <person name="Nielsen K.F."/>
            <person name="Lyhne E.K."/>
            <person name="Kogle M.E."/>
            <person name="Kuo A."/>
            <person name="Riley R."/>
            <person name="Clum A."/>
            <person name="Nolan M."/>
            <person name="Lipzen A."/>
            <person name="Salamov A."/>
            <person name="Henrissat B."/>
            <person name="Wiebenga A."/>
            <person name="De Vries R.P."/>
            <person name="Grigoriev I.V."/>
            <person name="Mortensen U.H."/>
            <person name="Andersen M.R."/>
            <person name="Baker S.E."/>
        </authorList>
    </citation>
    <scope>NUCLEOTIDE SEQUENCE [LARGE SCALE GENOMIC DNA]</scope>
    <source>
        <strain evidence="4 5">IBT 23096</strain>
    </source>
</reference>
<dbReference type="OrthoDB" id="9997102at2759"/>
<feature type="domain" description="NmrA-like" evidence="3">
    <location>
        <begin position="4"/>
        <end position="280"/>
    </location>
</feature>
<dbReference type="SUPFAM" id="SSF51735">
    <property type="entry name" value="NAD(P)-binding Rossmann-fold domains"/>
    <property type="match status" value="1"/>
</dbReference>
<protein>
    <submittedName>
        <fullName evidence="4">Nucleoside-diphosphate-sugar epimerase family protein</fullName>
    </submittedName>
</protein>
<comment type="similarity">
    <text evidence="1">Belongs to the NmrA-type oxidoreductase family.</text>
</comment>
<dbReference type="PANTHER" id="PTHR42748">
    <property type="entry name" value="NITROGEN METABOLITE REPRESSION PROTEIN NMRA FAMILY MEMBER"/>
    <property type="match status" value="1"/>
</dbReference>
<keyword evidence="5" id="KW-1185">Reference proteome</keyword>
<evidence type="ECO:0000313" key="5">
    <source>
        <dbReference type="Proteomes" id="UP000234275"/>
    </source>
</evidence>
<name>A0A2I2GDH1_9EURO</name>
<dbReference type="InterPro" id="IPR036291">
    <property type="entry name" value="NAD(P)-bd_dom_sf"/>
</dbReference>
<evidence type="ECO:0000256" key="2">
    <source>
        <dbReference type="ARBA" id="ARBA00022857"/>
    </source>
</evidence>
<evidence type="ECO:0000259" key="3">
    <source>
        <dbReference type="Pfam" id="PF05368"/>
    </source>
</evidence>
<proteinExistence type="inferred from homology"/>
<dbReference type="Gene3D" id="3.40.50.720">
    <property type="entry name" value="NAD(P)-binding Rossmann-like Domain"/>
    <property type="match status" value="1"/>
</dbReference>
<dbReference type="Proteomes" id="UP000234275">
    <property type="component" value="Unassembled WGS sequence"/>
</dbReference>
<organism evidence="4 5">
    <name type="scientific">Aspergillus steynii IBT 23096</name>
    <dbReference type="NCBI Taxonomy" id="1392250"/>
    <lineage>
        <taxon>Eukaryota</taxon>
        <taxon>Fungi</taxon>
        <taxon>Dikarya</taxon>
        <taxon>Ascomycota</taxon>
        <taxon>Pezizomycotina</taxon>
        <taxon>Eurotiomycetes</taxon>
        <taxon>Eurotiomycetidae</taxon>
        <taxon>Eurotiales</taxon>
        <taxon>Aspergillaceae</taxon>
        <taxon>Aspergillus</taxon>
        <taxon>Aspergillus subgen. Circumdati</taxon>
    </lineage>
</organism>
<dbReference type="Gene3D" id="3.90.25.10">
    <property type="entry name" value="UDP-galactose 4-epimerase, domain 1"/>
    <property type="match status" value="1"/>
</dbReference>
<dbReference type="RefSeq" id="XP_024706225.1">
    <property type="nucleotide sequence ID" value="XM_024853145.1"/>
</dbReference>
<dbReference type="InterPro" id="IPR051164">
    <property type="entry name" value="NmrA-like_oxidored"/>
</dbReference>
<comment type="caution">
    <text evidence="4">The sequence shown here is derived from an EMBL/GenBank/DDBJ whole genome shotgun (WGS) entry which is preliminary data.</text>
</comment>
<keyword evidence="2" id="KW-0521">NADP</keyword>
<dbReference type="VEuPathDB" id="FungiDB:P170DRAFT_474468"/>
<dbReference type="STRING" id="1392250.A0A2I2GDH1"/>
<gene>
    <name evidence="4" type="ORF">P170DRAFT_474468</name>
</gene>
<evidence type="ECO:0000256" key="1">
    <source>
        <dbReference type="ARBA" id="ARBA00006328"/>
    </source>
</evidence>
<dbReference type="AlphaFoldDB" id="A0A2I2GDH1"/>